<dbReference type="InterPro" id="IPR015947">
    <property type="entry name" value="PUA-like_sf"/>
</dbReference>
<comment type="caution">
    <text evidence="3">The sequence shown here is derived from an EMBL/GenBank/DDBJ whole genome shotgun (WGS) entry which is preliminary data.</text>
</comment>
<feature type="domain" description="ASCH" evidence="2">
    <location>
        <begin position="16"/>
        <end position="112"/>
    </location>
</feature>
<dbReference type="Proteomes" id="UP001567538">
    <property type="component" value="Unassembled WGS sequence"/>
</dbReference>
<dbReference type="AlphaFoldDB" id="A0ABD1I357"/>
<evidence type="ECO:0000256" key="1">
    <source>
        <dbReference type="SAM" id="MobiDB-lite"/>
    </source>
</evidence>
<dbReference type="FunFam" id="2.30.130.30:FF:000002">
    <property type="entry name" value="Activating signal cointegrator 1"/>
    <property type="match status" value="1"/>
</dbReference>
<organism evidence="3 4">
    <name type="scientific">Salvia divinorum</name>
    <name type="common">Maria pastora</name>
    <name type="synonym">Diviner's sage</name>
    <dbReference type="NCBI Taxonomy" id="28513"/>
    <lineage>
        <taxon>Eukaryota</taxon>
        <taxon>Viridiplantae</taxon>
        <taxon>Streptophyta</taxon>
        <taxon>Embryophyta</taxon>
        <taxon>Tracheophyta</taxon>
        <taxon>Spermatophyta</taxon>
        <taxon>Magnoliopsida</taxon>
        <taxon>eudicotyledons</taxon>
        <taxon>Gunneridae</taxon>
        <taxon>Pentapetalae</taxon>
        <taxon>asterids</taxon>
        <taxon>lamiids</taxon>
        <taxon>Lamiales</taxon>
        <taxon>Lamiaceae</taxon>
        <taxon>Nepetoideae</taxon>
        <taxon>Mentheae</taxon>
        <taxon>Salviinae</taxon>
        <taxon>Salvia</taxon>
        <taxon>Salvia subgen. Calosphace</taxon>
    </lineage>
</organism>
<reference evidence="3 4" key="1">
    <citation type="submission" date="2024-06" db="EMBL/GenBank/DDBJ databases">
        <title>A chromosome level genome sequence of Diviner's sage (Salvia divinorum).</title>
        <authorList>
            <person name="Ford S.A."/>
            <person name="Ro D.-K."/>
            <person name="Ness R.W."/>
            <person name="Phillips M.A."/>
        </authorList>
    </citation>
    <scope>NUCLEOTIDE SEQUENCE [LARGE SCALE GENOMIC DNA]</scope>
    <source>
        <strain evidence="3">SAF-2024a</strain>
        <tissue evidence="3">Leaf</tissue>
    </source>
</reference>
<evidence type="ECO:0000313" key="4">
    <source>
        <dbReference type="Proteomes" id="UP001567538"/>
    </source>
</evidence>
<accession>A0ABD1I357</accession>
<sequence length="271" mass="29894">MASRRMESSNYRNPCITMHQPWASLLVYGIKRIEGRSWPSPIRGRLWIHAAGKIPEPETIKAMEEFYREIYKLNGVTDINFPDHYPVSRLLGCVDVVGCLTCEELVNWEAIPASVRVEGQTAFCWLCEQPQRLIVPFEMRGFQGVYNLEKKIYEAAVRGLSSVKAPQPVTFPLPDPRDRFSLKPGSLASLPSCKSVSAEEKPPSLVAAIAGARAAATQFSKNNSPGAPKKASIEGNGKPISTRTRDKSKELVPVQRPGGDTPDSSSVKNDL</sequence>
<dbReference type="SUPFAM" id="SSF88697">
    <property type="entry name" value="PUA domain-like"/>
    <property type="match status" value="1"/>
</dbReference>
<dbReference type="Gene3D" id="2.30.130.30">
    <property type="entry name" value="Hypothetical protein"/>
    <property type="match status" value="1"/>
</dbReference>
<dbReference type="EMBL" id="JBEAFC010000003">
    <property type="protein sequence ID" value="KAL1561746.1"/>
    <property type="molecule type" value="Genomic_DNA"/>
</dbReference>
<keyword evidence="4" id="KW-1185">Reference proteome</keyword>
<feature type="region of interest" description="Disordered" evidence="1">
    <location>
        <begin position="217"/>
        <end position="271"/>
    </location>
</feature>
<name>A0ABD1I357_SALDI</name>
<dbReference type="PANTHER" id="PTHR12963">
    <property type="entry name" value="THYROID RECEPTOR INTERACTING PROTEIN RELATED"/>
    <property type="match status" value="1"/>
</dbReference>
<dbReference type="Pfam" id="PF04266">
    <property type="entry name" value="ASCH"/>
    <property type="match status" value="1"/>
</dbReference>
<evidence type="ECO:0000259" key="2">
    <source>
        <dbReference type="Pfam" id="PF04266"/>
    </source>
</evidence>
<evidence type="ECO:0000313" key="3">
    <source>
        <dbReference type="EMBL" id="KAL1561746.1"/>
    </source>
</evidence>
<gene>
    <name evidence="3" type="ORF">AAHA92_04411</name>
</gene>
<dbReference type="PANTHER" id="PTHR12963:SF0">
    <property type="entry name" value="EXPRESSED PROTEIN"/>
    <property type="match status" value="1"/>
</dbReference>
<dbReference type="CDD" id="cd06554">
    <property type="entry name" value="ASCH_ASC-1_like"/>
    <property type="match status" value="1"/>
</dbReference>
<dbReference type="InterPro" id="IPR039128">
    <property type="entry name" value="TRIP4-like"/>
</dbReference>
<protein>
    <submittedName>
        <fullName evidence="3">Activating signal cointegrator 1</fullName>
    </submittedName>
</protein>
<proteinExistence type="predicted"/>
<feature type="compositionally biased region" description="Polar residues" evidence="1">
    <location>
        <begin position="262"/>
        <end position="271"/>
    </location>
</feature>
<dbReference type="InterPro" id="IPR007374">
    <property type="entry name" value="ASCH_domain"/>
</dbReference>